<feature type="region of interest" description="Disordered" evidence="1">
    <location>
        <begin position="256"/>
        <end position="403"/>
    </location>
</feature>
<dbReference type="InterPro" id="IPR008883">
    <property type="entry name" value="UEV_N"/>
</dbReference>
<feature type="domain" description="Death" evidence="2">
    <location>
        <begin position="402"/>
        <end position="473"/>
    </location>
</feature>
<dbReference type="Proteomes" id="UP000515135">
    <property type="component" value="Unplaced"/>
</dbReference>
<dbReference type="PANTHER" id="PTHR23306">
    <property type="entry name" value="TUMOR SUSCEPTIBILITY GENE 101 PROTEIN-RELATED"/>
    <property type="match status" value="1"/>
</dbReference>
<evidence type="ECO:0000313" key="4">
    <source>
        <dbReference type="Proteomes" id="UP000515135"/>
    </source>
</evidence>
<evidence type="ECO:0000256" key="1">
    <source>
        <dbReference type="SAM" id="MobiDB-lite"/>
    </source>
</evidence>
<dbReference type="InterPro" id="IPR011029">
    <property type="entry name" value="DEATH-like_dom_sf"/>
</dbReference>
<accession>A0A6P5ANF4</accession>
<feature type="compositionally biased region" description="Basic and acidic residues" evidence="1">
    <location>
        <begin position="262"/>
        <end position="311"/>
    </location>
</feature>
<gene>
    <name evidence="5" type="primary">LOC109484655</name>
</gene>
<evidence type="ECO:0000259" key="2">
    <source>
        <dbReference type="PROSITE" id="PS50017"/>
    </source>
</evidence>
<dbReference type="GO" id="GO:0043130">
    <property type="term" value="F:ubiquitin binding"/>
    <property type="evidence" value="ECO:0007669"/>
    <property type="project" value="TreeGrafter"/>
</dbReference>
<protein>
    <submittedName>
        <fullName evidence="5">Protein starmaker-like</fullName>
    </submittedName>
</protein>
<evidence type="ECO:0000313" key="5">
    <source>
        <dbReference type="RefSeq" id="XP_019643561.1"/>
    </source>
</evidence>
<organism evidence="4 5">
    <name type="scientific">Branchiostoma belcheri</name>
    <name type="common">Amphioxus</name>
    <dbReference type="NCBI Taxonomy" id="7741"/>
    <lineage>
        <taxon>Eukaryota</taxon>
        <taxon>Metazoa</taxon>
        <taxon>Chordata</taxon>
        <taxon>Cephalochordata</taxon>
        <taxon>Leptocardii</taxon>
        <taxon>Amphioxiformes</taxon>
        <taxon>Branchiostomatidae</taxon>
        <taxon>Branchiostoma</taxon>
    </lineage>
</organism>
<reference evidence="5" key="1">
    <citation type="submission" date="2025-08" db="UniProtKB">
        <authorList>
            <consortium name="RefSeq"/>
        </authorList>
    </citation>
    <scope>IDENTIFICATION</scope>
    <source>
        <tissue evidence="5">Gonad</tissue>
    </source>
</reference>
<dbReference type="GO" id="GO:0000813">
    <property type="term" value="C:ESCRT I complex"/>
    <property type="evidence" value="ECO:0007669"/>
    <property type="project" value="TreeGrafter"/>
</dbReference>
<dbReference type="Gene3D" id="1.10.533.10">
    <property type="entry name" value="Death Domain, Fas"/>
    <property type="match status" value="1"/>
</dbReference>
<dbReference type="InterPro" id="IPR016135">
    <property type="entry name" value="UBQ-conjugating_enzyme/RWD"/>
</dbReference>
<dbReference type="SUPFAM" id="SSF47986">
    <property type="entry name" value="DEATH domain"/>
    <property type="match status" value="1"/>
</dbReference>
<dbReference type="Pfam" id="PF00531">
    <property type="entry name" value="Death"/>
    <property type="match status" value="1"/>
</dbReference>
<sequence>MAYRPLPYTRRTQTVSEVLRLNSHDLDRIRTNYTYSSKTREETAHAISRFPTLEAAVGEGLAEAGHIGSTVRLCLEGAVPIRHNGKHYGIPMVFVLPRKFPHDPPTCLVRPACTDTGTAPIRESQVCLCVETSGKITFPYLEDWNYRTSNLTTLIEIITAHFGERPPVTDEVLASLEVKKGSSPAGLPSPQPLRRTRYTSLPSGLYGIGDIFEEPAEEASKKTKEDEENKTTVEEKATKVETTEVFVHVVCETGQGLGATQKPDENRQSKTEENVDASTRDDKMTNDERTDDNKDQNVPKTADEKEEKTSEDVTAPLLTKVEVQTTRQNRKDFETPKGKNGSKEVKSEKRRKREANMHASFRDEDDMEEESTGCFPRKSSARRLKSTSPPKHGPTESGTRVSHKDLKKLSRNLGDEWQQLAISLGSTPADVHRYRDKHNRQRKQVFCMLDDWRDRAGDRATRENLCNVLKKLNVEVDKYAFLM</sequence>
<dbReference type="GO" id="GO:0008333">
    <property type="term" value="P:endosome to lysosome transport"/>
    <property type="evidence" value="ECO:0007669"/>
    <property type="project" value="TreeGrafter"/>
</dbReference>
<feature type="compositionally biased region" description="Basic and acidic residues" evidence="1">
    <location>
        <begin position="329"/>
        <end position="347"/>
    </location>
</feature>
<feature type="region of interest" description="Disordered" evidence="1">
    <location>
        <begin position="216"/>
        <end position="237"/>
    </location>
</feature>
<dbReference type="GeneID" id="109484655"/>
<dbReference type="InterPro" id="IPR000488">
    <property type="entry name" value="Death_dom"/>
</dbReference>
<dbReference type="InterPro" id="IPR052070">
    <property type="entry name" value="ESCRT-I_UEV_domain"/>
</dbReference>
<dbReference type="SUPFAM" id="SSF54495">
    <property type="entry name" value="UBC-like"/>
    <property type="match status" value="1"/>
</dbReference>
<dbReference type="Pfam" id="PF05743">
    <property type="entry name" value="UEV"/>
    <property type="match status" value="1"/>
</dbReference>
<dbReference type="CDD" id="cd11685">
    <property type="entry name" value="UEV_TSG101-like"/>
    <property type="match status" value="1"/>
</dbReference>
<feature type="domain" description="UEV" evidence="3">
    <location>
        <begin position="20"/>
        <end position="172"/>
    </location>
</feature>
<dbReference type="RefSeq" id="XP_019643561.1">
    <property type="nucleotide sequence ID" value="XM_019788002.1"/>
</dbReference>
<dbReference type="PANTHER" id="PTHR23306:SF3">
    <property type="entry name" value="TUMOR SUPPRESSOR PROTEIN 101"/>
    <property type="match status" value="1"/>
</dbReference>
<keyword evidence="4" id="KW-1185">Reference proteome</keyword>
<feature type="compositionally biased region" description="Basic and acidic residues" evidence="1">
    <location>
        <begin position="218"/>
        <end position="237"/>
    </location>
</feature>
<name>A0A6P5ANF4_BRABE</name>
<feature type="region of interest" description="Disordered" evidence="1">
    <location>
        <begin position="180"/>
        <end position="199"/>
    </location>
</feature>
<dbReference type="AlphaFoldDB" id="A0A6P5ANF4"/>
<proteinExistence type="predicted"/>
<dbReference type="Gene3D" id="3.10.110.10">
    <property type="entry name" value="Ubiquitin Conjugating Enzyme"/>
    <property type="match status" value="1"/>
</dbReference>
<dbReference type="PROSITE" id="PS50017">
    <property type="entry name" value="DEATH_DOMAIN"/>
    <property type="match status" value="1"/>
</dbReference>
<dbReference type="PROSITE" id="PS51322">
    <property type="entry name" value="UEV"/>
    <property type="match status" value="1"/>
</dbReference>
<evidence type="ECO:0000259" key="3">
    <source>
        <dbReference type="PROSITE" id="PS51322"/>
    </source>
</evidence>
<dbReference type="OrthoDB" id="10058437at2759"/>
<dbReference type="KEGG" id="bbel:109484655"/>
<dbReference type="GO" id="GO:0015031">
    <property type="term" value="P:protein transport"/>
    <property type="evidence" value="ECO:0007669"/>
    <property type="project" value="InterPro"/>
</dbReference>
<dbReference type="GO" id="GO:0007165">
    <property type="term" value="P:signal transduction"/>
    <property type="evidence" value="ECO:0007669"/>
    <property type="project" value="InterPro"/>
</dbReference>